<name>A0A502L425_9GAMM</name>
<comment type="subcellular location">
    <subcellularLocation>
        <location evidence="7">Cell membrane</location>
    </subcellularLocation>
    <subcellularLocation>
        <location evidence="7">Bacterial flagellum basal body</location>
    </subcellularLocation>
</comment>
<comment type="similarity">
    <text evidence="6 7">Belongs to the FliO/MopB family.</text>
</comment>
<keyword evidence="9" id="KW-1185">Reference proteome</keyword>
<organism evidence="8 9">
    <name type="scientific">Litorilituus lipolyticus</name>
    <dbReference type="NCBI Taxonomy" id="2491017"/>
    <lineage>
        <taxon>Bacteria</taxon>
        <taxon>Pseudomonadati</taxon>
        <taxon>Pseudomonadota</taxon>
        <taxon>Gammaproteobacteria</taxon>
        <taxon>Alteromonadales</taxon>
        <taxon>Colwelliaceae</taxon>
        <taxon>Litorilituus</taxon>
    </lineage>
</organism>
<keyword evidence="8" id="KW-0969">Cilium</keyword>
<protein>
    <recommendedName>
        <fullName evidence="7">Flagellar protein</fullName>
    </recommendedName>
</protein>
<feature type="transmembrane region" description="Helical" evidence="7">
    <location>
        <begin position="47"/>
        <end position="68"/>
    </location>
</feature>
<gene>
    <name evidence="8" type="primary">fliO</name>
    <name evidence="8" type="ORF">EPA86_05715</name>
</gene>
<dbReference type="GO" id="GO:0005886">
    <property type="term" value="C:plasma membrane"/>
    <property type="evidence" value="ECO:0007669"/>
    <property type="project" value="UniProtKB-SubCell"/>
</dbReference>
<evidence type="ECO:0000313" key="8">
    <source>
        <dbReference type="EMBL" id="TPH17175.1"/>
    </source>
</evidence>
<dbReference type="InterPro" id="IPR022781">
    <property type="entry name" value="Flagellar_biosynth_FliO"/>
</dbReference>
<evidence type="ECO:0000256" key="5">
    <source>
        <dbReference type="ARBA" id="ARBA00023143"/>
    </source>
</evidence>
<dbReference type="EMBL" id="SAWY01000009">
    <property type="protein sequence ID" value="TPH17175.1"/>
    <property type="molecule type" value="Genomic_DNA"/>
</dbReference>
<keyword evidence="8" id="KW-0282">Flagellum</keyword>
<dbReference type="Proteomes" id="UP000315303">
    <property type="component" value="Unassembled WGS sequence"/>
</dbReference>
<keyword evidence="8" id="KW-0966">Cell projection</keyword>
<keyword evidence="3 7" id="KW-1133">Transmembrane helix</keyword>
<reference evidence="8 9" key="1">
    <citation type="submission" date="2019-01" db="EMBL/GenBank/DDBJ databases">
        <title>Litorilituus lipolytica sp. nov., isolated from intertidal sand of the Yellow Sea in China.</title>
        <authorList>
            <person name="Liu A."/>
        </authorList>
    </citation>
    <scope>NUCLEOTIDE SEQUENCE [LARGE SCALE GENOMIC DNA]</scope>
    <source>
        <strain evidence="8 9">RZ04</strain>
    </source>
</reference>
<dbReference type="InterPro" id="IPR052205">
    <property type="entry name" value="FliO/MopB"/>
</dbReference>
<keyword evidence="2 7" id="KW-0812">Transmembrane</keyword>
<evidence type="ECO:0000256" key="4">
    <source>
        <dbReference type="ARBA" id="ARBA00023136"/>
    </source>
</evidence>
<keyword evidence="4 7" id="KW-0472">Membrane</keyword>
<evidence type="ECO:0000256" key="7">
    <source>
        <dbReference type="RuleBase" id="RU362064"/>
    </source>
</evidence>
<proteinExistence type="inferred from homology"/>
<comment type="caution">
    <text evidence="8">The sequence shown here is derived from an EMBL/GenBank/DDBJ whole genome shotgun (WGS) entry which is preliminary data.</text>
</comment>
<dbReference type="Pfam" id="PF04347">
    <property type="entry name" value="FliO"/>
    <property type="match status" value="1"/>
</dbReference>
<dbReference type="PANTHER" id="PTHR38766">
    <property type="entry name" value="FLAGELLAR PROTEIN FLIO"/>
    <property type="match status" value="1"/>
</dbReference>
<keyword evidence="5 7" id="KW-0975">Bacterial flagellum</keyword>
<evidence type="ECO:0000313" key="9">
    <source>
        <dbReference type="Proteomes" id="UP000315303"/>
    </source>
</evidence>
<feature type="transmembrane region" description="Helical" evidence="7">
    <location>
        <begin position="7"/>
        <end position="27"/>
    </location>
</feature>
<dbReference type="PANTHER" id="PTHR38766:SF1">
    <property type="entry name" value="FLAGELLAR PROTEIN FLIO"/>
    <property type="match status" value="1"/>
</dbReference>
<evidence type="ECO:0000256" key="1">
    <source>
        <dbReference type="ARBA" id="ARBA00022475"/>
    </source>
</evidence>
<dbReference type="NCBIfam" id="TIGR03500">
    <property type="entry name" value="FliO_TIGR"/>
    <property type="match status" value="1"/>
</dbReference>
<sequence>MLSLLSFIKKLTIFLIINAYITITYAAEATEKASPEVGKHVMANMDSGSMILSLLMVLALIVVSALLLKRFNFVQQNSGQLKVIASLPIGTKEKLVVVQVGEKQLLLGVTSSQITLIDSTIEQMIVNESPPVELPANIAKFFKQKNNTEKVN</sequence>
<evidence type="ECO:0000256" key="2">
    <source>
        <dbReference type="ARBA" id="ARBA00022692"/>
    </source>
</evidence>
<dbReference type="RefSeq" id="WP_140602456.1">
    <property type="nucleotide sequence ID" value="NZ_SAWY01000009.1"/>
</dbReference>
<keyword evidence="1 7" id="KW-1003">Cell membrane</keyword>
<evidence type="ECO:0000256" key="6">
    <source>
        <dbReference type="ARBA" id="ARBA00037937"/>
    </source>
</evidence>
<dbReference type="GO" id="GO:0044781">
    <property type="term" value="P:bacterial-type flagellum organization"/>
    <property type="evidence" value="ECO:0007669"/>
    <property type="project" value="UniProtKB-UniRule"/>
</dbReference>
<dbReference type="OrthoDB" id="9342590at2"/>
<accession>A0A502L425</accession>
<dbReference type="GO" id="GO:0009425">
    <property type="term" value="C:bacterial-type flagellum basal body"/>
    <property type="evidence" value="ECO:0007669"/>
    <property type="project" value="UniProtKB-SubCell"/>
</dbReference>
<dbReference type="AlphaFoldDB" id="A0A502L425"/>
<evidence type="ECO:0000256" key="3">
    <source>
        <dbReference type="ARBA" id="ARBA00022989"/>
    </source>
</evidence>